<dbReference type="AlphaFoldDB" id="A0AAV0Y5R1"/>
<evidence type="ECO:0000313" key="1">
    <source>
        <dbReference type="EMBL" id="CAI6375144.1"/>
    </source>
</evidence>
<accession>A0AAV0Y5R1</accession>
<sequence length="162" mass="18634">MKNIVFCRPLIIALKRGLNKRFTRYMESNMCQVAACLIPKFKLNWAVEDDRNNIKNSLIETLETIIDNASLTNSQDLQSTSNTTSTEHHNSDIEDDFFNFEENNSIISNIDYKLLVDNYLSNTNINLLQSYQIPLKNYTSSITLPFLHLLMLSGSLVLEDSY</sequence>
<proteinExistence type="predicted"/>
<comment type="caution">
    <text evidence="1">The sequence shown here is derived from an EMBL/GenBank/DDBJ whole genome shotgun (WGS) entry which is preliminary data.</text>
</comment>
<dbReference type="Proteomes" id="UP001160148">
    <property type="component" value="Unassembled WGS sequence"/>
</dbReference>
<name>A0AAV0Y5R1_9HEMI</name>
<gene>
    <name evidence="1" type="ORF">MEUPH1_LOCUS28680</name>
</gene>
<dbReference type="EMBL" id="CARXXK010001272">
    <property type="protein sequence ID" value="CAI6375144.1"/>
    <property type="molecule type" value="Genomic_DNA"/>
</dbReference>
<evidence type="ECO:0000313" key="2">
    <source>
        <dbReference type="Proteomes" id="UP001160148"/>
    </source>
</evidence>
<reference evidence="1 2" key="1">
    <citation type="submission" date="2023-01" db="EMBL/GenBank/DDBJ databases">
        <authorList>
            <person name="Whitehead M."/>
        </authorList>
    </citation>
    <scope>NUCLEOTIDE SEQUENCE [LARGE SCALE GENOMIC DNA]</scope>
</reference>
<protein>
    <submittedName>
        <fullName evidence="1">Uncharacterized protein</fullName>
    </submittedName>
</protein>
<organism evidence="1 2">
    <name type="scientific">Macrosiphum euphorbiae</name>
    <name type="common">potato aphid</name>
    <dbReference type="NCBI Taxonomy" id="13131"/>
    <lineage>
        <taxon>Eukaryota</taxon>
        <taxon>Metazoa</taxon>
        <taxon>Ecdysozoa</taxon>
        <taxon>Arthropoda</taxon>
        <taxon>Hexapoda</taxon>
        <taxon>Insecta</taxon>
        <taxon>Pterygota</taxon>
        <taxon>Neoptera</taxon>
        <taxon>Paraneoptera</taxon>
        <taxon>Hemiptera</taxon>
        <taxon>Sternorrhyncha</taxon>
        <taxon>Aphidomorpha</taxon>
        <taxon>Aphidoidea</taxon>
        <taxon>Aphididae</taxon>
        <taxon>Macrosiphini</taxon>
        <taxon>Macrosiphum</taxon>
    </lineage>
</organism>
<keyword evidence="2" id="KW-1185">Reference proteome</keyword>